<comment type="caution">
    <text evidence="2">The sequence shown here is derived from an EMBL/GenBank/DDBJ whole genome shotgun (WGS) entry which is preliminary data.</text>
</comment>
<accession>A0A2T9YG62</accession>
<dbReference type="AlphaFoldDB" id="A0A2T9YG62"/>
<dbReference type="GO" id="GO:0006270">
    <property type="term" value="P:DNA replication initiation"/>
    <property type="evidence" value="ECO:0007669"/>
    <property type="project" value="TreeGrafter"/>
</dbReference>
<reference evidence="2 3" key="1">
    <citation type="journal article" date="2018" name="MBio">
        <title>Comparative Genomics Reveals the Core Gene Toolbox for the Fungus-Insect Symbiosis.</title>
        <authorList>
            <person name="Wang Y."/>
            <person name="Stata M."/>
            <person name="Wang W."/>
            <person name="Stajich J.E."/>
            <person name="White M.M."/>
            <person name="Moncalvo J.M."/>
        </authorList>
    </citation>
    <scope>NUCLEOTIDE SEQUENCE [LARGE SCALE GENOMIC DNA]</scope>
    <source>
        <strain evidence="2 3">SWE-8-4</strain>
    </source>
</reference>
<dbReference type="STRING" id="133385.A0A2T9YG62"/>
<protein>
    <recommendedName>
        <fullName evidence="1">Origin recognition complex subunit 3 N-terminal domain-containing protein</fullName>
    </recommendedName>
</protein>
<dbReference type="Proteomes" id="UP000245383">
    <property type="component" value="Unassembled WGS sequence"/>
</dbReference>
<dbReference type="GO" id="GO:0005656">
    <property type="term" value="C:nuclear pre-replicative complex"/>
    <property type="evidence" value="ECO:0007669"/>
    <property type="project" value="TreeGrafter"/>
</dbReference>
<dbReference type="EMBL" id="MBFR01000210">
    <property type="protein sequence ID" value="PVU91299.1"/>
    <property type="molecule type" value="Genomic_DNA"/>
</dbReference>
<evidence type="ECO:0000313" key="3">
    <source>
        <dbReference type="Proteomes" id="UP000245383"/>
    </source>
</evidence>
<dbReference type="InterPro" id="IPR020795">
    <property type="entry name" value="ORC3"/>
</dbReference>
<dbReference type="Pfam" id="PF07034">
    <property type="entry name" value="ORC3_N"/>
    <property type="match status" value="1"/>
</dbReference>
<organism evidence="2 3">
    <name type="scientific">Smittium simulii</name>
    <dbReference type="NCBI Taxonomy" id="133385"/>
    <lineage>
        <taxon>Eukaryota</taxon>
        <taxon>Fungi</taxon>
        <taxon>Fungi incertae sedis</taxon>
        <taxon>Zoopagomycota</taxon>
        <taxon>Kickxellomycotina</taxon>
        <taxon>Harpellomycetes</taxon>
        <taxon>Harpellales</taxon>
        <taxon>Legeriomycetaceae</taxon>
        <taxon>Smittium</taxon>
    </lineage>
</organism>
<feature type="domain" description="Origin recognition complex subunit 3 N-terminal" evidence="1">
    <location>
        <begin position="27"/>
        <end position="197"/>
    </location>
</feature>
<evidence type="ECO:0000259" key="1">
    <source>
        <dbReference type="Pfam" id="PF07034"/>
    </source>
</evidence>
<feature type="non-terminal residue" evidence="2">
    <location>
        <position position="203"/>
    </location>
</feature>
<gene>
    <name evidence="2" type="ORF">BB561_004491</name>
</gene>
<name>A0A2T9YG62_9FUNG</name>
<evidence type="ECO:0000313" key="2">
    <source>
        <dbReference type="EMBL" id="PVU91299.1"/>
    </source>
</evidence>
<dbReference type="GO" id="GO:0003688">
    <property type="term" value="F:DNA replication origin binding"/>
    <property type="evidence" value="ECO:0007669"/>
    <property type="project" value="TreeGrafter"/>
</dbReference>
<keyword evidence="3" id="KW-1185">Reference proteome</keyword>
<dbReference type="InterPro" id="IPR045667">
    <property type="entry name" value="ORC3_N"/>
</dbReference>
<proteinExistence type="predicted"/>
<dbReference type="PANTHER" id="PTHR12748:SF0">
    <property type="entry name" value="ORIGIN RECOGNITION COMPLEX SUBUNIT 3"/>
    <property type="match status" value="1"/>
</dbReference>
<dbReference type="GO" id="GO:0005664">
    <property type="term" value="C:nuclear origin of replication recognition complex"/>
    <property type="evidence" value="ECO:0007669"/>
    <property type="project" value="InterPro"/>
</dbReference>
<sequence length="203" mass="23623">MAKTTIDTSALQSSILTQGFSIEYNEKNSVKDVKSRLFQDTINNKESEFHIKLRQALLKKKWVHAEKIINSHLDQFYSKTANDIFNFIIENDDHNQYSSEIKIKLPKHEIKTALVFTGMNVSENTRIFQILQNILCSNNISDPHRNITVRLNSKNSGNLKNIISHFIDEFIKATNDTSFEGFDLAPSNYDMEVFENYFKFKFQ</sequence>
<dbReference type="PANTHER" id="PTHR12748">
    <property type="entry name" value="ORIGIN RECOGNITION COMPLEX SUBUNIT 3"/>
    <property type="match status" value="1"/>
</dbReference>
<dbReference type="GO" id="GO:0031261">
    <property type="term" value="C:DNA replication preinitiation complex"/>
    <property type="evidence" value="ECO:0007669"/>
    <property type="project" value="TreeGrafter"/>
</dbReference>